<evidence type="ECO:0000313" key="10">
    <source>
        <dbReference type="EMBL" id="RZF40134.1"/>
    </source>
</evidence>
<dbReference type="UniPathway" id="UPA00988"/>
<comment type="caution">
    <text evidence="10">The sequence shown here is derived from an EMBL/GenBank/DDBJ whole genome shotgun (WGS) entry which is preliminary data.</text>
</comment>
<dbReference type="InParanoid" id="A0A482X2Y0"/>
<keyword evidence="6" id="KW-0963">Cytoplasm</keyword>
<dbReference type="InterPro" id="IPR027417">
    <property type="entry name" value="P-loop_NTPase"/>
</dbReference>
<keyword evidence="7" id="KW-0819">tRNA processing</keyword>
<evidence type="ECO:0000256" key="5">
    <source>
        <dbReference type="ARBA" id="ARBA00020264"/>
    </source>
</evidence>
<dbReference type="PANTHER" id="PTHR15641:SF1">
    <property type="entry name" value="ELONGATOR COMPLEX PROTEIN 5"/>
    <property type="match status" value="1"/>
</dbReference>
<evidence type="ECO:0000256" key="4">
    <source>
        <dbReference type="ARBA" id="ARBA00009567"/>
    </source>
</evidence>
<feature type="region of interest" description="Disordered" evidence="9">
    <location>
        <begin position="266"/>
        <end position="307"/>
    </location>
</feature>
<evidence type="ECO:0000256" key="3">
    <source>
        <dbReference type="ARBA" id="ARBA00005043"/>
    </source>
</evidence>
<dbReference type="STRING" id="195883.A0A482X2Y0"/>
<keyword evidence="8" id="KW-0539">Nucleus</keyword>
<comment type="subcellular location">
    <subcellularLocation>
        <location evidence="2">Cytoplasm</location>
    </subcellularLocation>
    <subcellularLocation>
        <location evidence="1">Nucleus</location>
    </subcellularLocation>
</comment>
<dbReference type="Pfam" id="PF10483">
    <property type="entry name" value="Elong_Iki1"/>
    <property type="match status" value="1"/>
</dbReference>
<name>A0A482X2Y0_LAOST</name>
<dbReference type="PANTHER" id="PTHR15641">
    <property type="entry name" value="ELONGATOR COMPLEX PROTEIN 5"/>
    <property type="match status" value="1"/>
</dbReference>
<evidence type="ECO:0000256" key="1">
    <source>
        <dbReference type="ARBA" id="ARBA00004123"/>
    </source>
</evidence>
<feature type="compositionally biased region" description="Acidic residues" evidence="9">
    <location>
        <begin position="292"/>
        <end position="307"/>
    </location>
</feature>
<dbReference type="GO" id="GO:0000049">
    <property type="term" value="F:tRNA binding"/>
    <property type="evidence" value="ECO:0007669"/>
    <property type="project" value="TreeGrafter"/>
</dbReference>
<evidence type="ECO:0000256" key="9">
    <source>
        <dbReference type="SAM" id="MobiDB-lite"/>
    </source>
</evidence>
<dbReference type="Proteomes" id="UP000291343">
    <property type="component" value="Unassembled WGS sequence"/>
</dbReference>
<evidence type="ECO:0000256" key="2">
    <source>
        <dbReference type="ARBA" id="ARBA00004496"/>
    </source>
</evidence>
<organism evidence="10 11">
    <name type="scientific">Laodelphax striatellus</name>
    <name type="common">Small brown planthopper</name>
    <name type="synonym">Delphax striatella</name>
    <dbReference type="NCBI Taxonomy" id="195883"/>
    <lineage>
        <taxon>Eukaryota</taxon>
        <taxon>Metazoa</taxon>
        <taxon>Ecdysozoa</taxon>
        <taxon>Arthropoda</taxon>
        <taxon>Hexapoda</taxon>
        <taxon>Insecta</taxon>
        <taxon>Pterygota</taxon>
        <taxon>Neoptera</taxon>
        <taxon>Paraneoptera</taxon>
        <taxon>Hemiptera</taxon>
        <taxon>Auchenorrhyncha</taxon>
        <taxon>Fulgoroidea</taxon>
        <taxon>Delphacidae</taxon>
        <taxon>Criomorphinae</taxon>
        <taxon>Laodelphax</taxon>
    </lineage>
</organism>
<dbReference type="OrthoDB" id="166907at2759"/>
<sequence>MFIKQLVENEVKSNFVLIKDDYASRSSLIISKLIERYLQRSREIHLFCFESSPEHLRNLFSIRSHDRVHFHDVFSECGGWTVDETDPKKKPRFTSLKQSCIKASGKENTGGSLIIIDSLSYFLMSDSLQRVTWNLQNLLTSCFFKDETSALPILNPSLLVGVSYRGTLEEQSRKESWIESNADTVINVLQNSKDLFLKVEHKKGNGGLLVKFEKVWADENGILKNEECGEHASSGHKPSNESENLPDNLTTFKLDLREEEKLARSQLKLPFLKNEEEKQPQQQSGMIYYTADDNDDDEEDPDDDLEI</sequence>
<keyword evidence="11" id="KW-1185">Reference proteome</keyword>
<proteinExistence type="inferred from homology"/>
<dbReference type="EMBL" id="QKKF02019405">
    <property type="protein sequence ID" value="RZF40134.1"/>
    <property type="molecule type" value="Genomic_DNA"/>
</dbReference>
<evidence type="ECO:0000256" key="8">
    <source>
        <dbReference type="ARBA" id="ARBA00023242"/>
    </source>
</evidence>
<accession>A0A482X2Y0</accession>
<reference evidence="10 11" key="1">
    <citation type="journal article" date="2017" name="Gigascience">
        <title>Genome sequence of the small brown planthopper, Laodelphax striatellus.</title>
        <authorList>
            <person name="Zhu J."/>
            <person name="Jiang F."/>
            <person name="Wang X."/>
            <person name="Yang P."/>
            <person name="Bao Y."/>
            <person name="Zhao W."/>
            <person name="Wang W."/>
            <person name="Lu H."/>
            <person name="Wang Q."/>
            <person name="Cui N."/>
            <person name="Li J."/>
            <person name="Chen X."/>
            <person name="Luo L."/>
            <person name="Yu J."/>
            <person name="Kang L."/>
            <person name="Cui F."/>
        </authorList>
    </citation>
    <scope>NUCLEOTIDE SEQUENCE [LARGE SCALE GENOMIC DNA]</scope>
    <source>
        <strain evidence="10">Lst14</strain>
    </source>
</reference>
<dbReference type="GO" id="GO:0005634">
    <property type="term" value="C:nucleus"/>
    <property type="evidence" value="ECO:0007669"/>
    <property type="project" value="UniProtKB-SubCell"/>
</dbReference>
<dbReference type="Gene3D" id="3.40.50.300">
    <property type="entry name" value="P-loop containing nucleotide triphosphate hydrolases"/>
    <property type="match status" value="1"/>
</dbReference>
<feature type="region of interest" description="Disordered" evidence="9">
    <location>
        <begin position="228"/>
        <end position="247"/>
    </location>
</feature>
<comment type="pathway">
    <text evidence="3">tRNA modification; 5-methoxycarbonylmethyl-2-thiouridine-tRNA biosynthesis.</text>
</comment>
<dbReference type="GO" id="GO:0002098">
    <property type="term" value="P:tRNA wobble uridine modification"/>
    <property type="evidence" value="ECO:0007669"/>
    <property type="project" value="InterPro"/>
</dbReference>
<protein>
    <recommendedName>
        <fullName evidence="5">Elongator complex protein 5</fullName>
    </recommendedName>
</protein>
<dbReference type="GO" id="GO:0033588">
    <property type="term" value="C:elongator holoenzyme complex"/>
    <property type="evidence" value="ECO:0007669"/>
    <property type="project" value="InterPro"/>
</dbReference>
<evidence type="ECO:0000256" key="7">
    <source>
        <dbReference type="ARBA" id="ARBA00022694"/>
    </source>
</evidence>
<dbReference type="GO" id="GO:0005829">
    <property type="term" value="C:cytosol"/>
    <property type="evidence" value="ECO:0007669"/>
    <property type="project" value="TreeGrafter"/>
</dbReference>
<comment type="similarity">
    <text evidence="4">Belongs to the ELP5 family.</text>
</comment>
<dbReference type="AlphaFoldDB" id="A0A482X2Y0"/>
<gene>
    <name evidence="10" type="ORF">LSTR_LSTR014417</name>
</gene>
<dbReference type="CDD" id="cd19496">
    <property type="entry name" value="Elp5"/>
    <property type="match status" value="1"/>
</dbReference>
<evidence type="ECO:0000256" key="6">
    <source>
        <dbReference type="ARBA" id="ARBA00022490"/>
    </source>
</evidence>
<dbReference type="InterPro" id="IPR019519">
    <property type="entry name" value="Elp5"/>
</dbReference>
<evidence type="ECO:0000313" key="11">
    <source>
        <dbReference type="Proteomes" id="UP000291343"/>
    </source>
</evidence>